<keyword evidence="3" id="KW-0597">Phosphoprotein</keyword>
<dbReference type="Pfam" id="PF25420">
    <property type="entry name" value="zf-C2H2_ZN292"/>
    <property type="match status" value="1"/>
</dbReference>
<feature type="domain" description="C2H2-type" evidence="14">
    <location>
        <begin position="1183"/>
        <end position="1211"/>
    </location>
</feature>
<dbReference type="AGR" id="Xenbase:XB-GENE-977946"/>
<dbReference type="PROSITE" id="PS00028">
    <property type="entry name" value="ZINC_FINGER_C2H2_1"/>
    <property type="match status" value="12"/>
</dbReference>
<name>A0A8J1J396_XENTR</name>
<feature type="domain" description="C2H2-type" evidence="14">
    <location>
        <begin position="1367"/>
        <end position="1397"/>
    </location>
</feature>
<feature type="region of interest" description="Disordered" evidence="13">
    <location>
        <begin position="1612"/>
        <end position="1636"/>
    </location>
</feature>
<dbReference type="Xenbase" id="XB-GENE-977946">
    <property type="gene designation" value="rlf"/>
</dbReference>
<feature type="domain" description="C2H2-type" evidence="14">
    <location>
        <begin position="1315"/>
        <end position="1345"/>
    </location>
</feature>
<dbReference type="Pfam" id="PF26218">
    <property type="entry name" value="zf_C2H2_ZNF292"/>
    <property type="match status" value="1"/>
</dbReference>
<evidence type="ECO:0000256" key="11">
    <source>
        <dbReference type="ARBA" id="ARBA00023242"/>
    </source>
</evidence>
<evidence type="ECO:0000256" key="6">
    <source>
        <dbReference type="ARBA" id="ARBA00022771"/>
    </source>
</evidence>
<keyword evidence="15" id="KW-1185">Reference proteome</keyword>
<feature type="domain" description="C2H2-type" evidence="14">
    <location>
        <begin position="800"/>
        <end position="829"/>
    </location>
</feature>
<dbReference type="OrthoDB" id="8691423at2759"/>
<evidence type="ECO:0000313" key="15">
    <source>
        <dbReference type="Proteomes" id="UP000008143"/>
    </source>
</evidence>
<evidence type="ECO:0000313" key="16">
    <source>
        <dbReference type="RefSeq" id="XP_031751490.1"/>
    </source>
</evidence>
<dbReference type="CTD" id="6018"/>
<feature type="domain" description="C2H2-type" evidence="14">
    <location>
        <begin position="772"/>
        <end position="799"/>
    </location>
</feature>
<dbReference type="Pfam" id="PF25580">
    <property type="entry name" value="TPR_Rlf"/>
    <property type="match status" value="1"/>
</dbReference>
<dbReference type="InterPro" id="IPR036236">
    <property type="entry name" value="Znf_C2H2_sf"/>
</dbReference>
<organism evidence="15 16">
    <name type="scientific">Xenopus tropicalis</name>
    <name type="common">Western clawed frog</name>
    <name type="synonym">Silurana tropicalis</name>
    <dbReference type="NCBI Taxonomy" id="8364"/>
    <lineage>
        <taxon>Eukaryota</taxon>
        <taxon>Metazoa</taxon>
        <taxon>Chordata</taxon>
        <taxon>Craniata</taxon>
        <taxon>Vertebrata</taxon>
        <taxon>Euteleostomi</taxon>
        <taxon>Amphibia</taxon>
        <taxon>Batrachia</taxon>
        <taxon>Anura</taxon>
        <taxon>Pipoidea</taxon>
        <taxon>Pipidae</taxon>
        <taxon>Xenopodinae</taxon>
        <taxon>Xenopus</taxon>
        <taxon>Silurana</taxon>
    </lineage>
</organism>
<dbReference type="GO" id="GO:0005634">
    <property type="term" value="C:nucleus"/>
    <property type="evidence" value="ECO:0000318"/>
    <property type="project" value="GO_Central"/>
</dbReference>
<keyword evidence="8" id="KW-0805">Transcription regulation</keyword>
<keyword evidence="7" id="KW-0862">Zinc</keyword>
<evidence type="ECO:0000256" key="12">
    <source>
        <dbReference type="PROSITE-ProRule" id="PRU00042"/>
    </source>
</evidence>
<keyword evidence="5" id="KW-0677">Repeat</keyword>
<dbReference type="GO" id="GO:0003677">
    <property type="term" value="F:DNA binding"/>
    <property type="evidence" value="ECO:0000318"/>
    <property type="project" value="GO_Central"/>
</dbReference>
<gene>
    <name evidence="16 17" type="primary">rlf</name>
    <name evidence="16" type="synonym">zn-15l</name>
    <name evidence="16" type="synonym">znf292l</name>
</gene>
<feature type="region of interest" description="Disordered" evidence="13">
    <location>
        <begin position="1395"/>
        <end position="1427"/>
    </location>
</feature>
<keyword evidence="9" id="KW-0238">DNA-binding</keyword>
<keyword evidence="6 12" id="KW-0863">Zinc-finger</keyword>
<dbReference type="RefSeq" id="XP_031751490.1">
    <property type="nucleotide sequence ID" value="XM_031895630.1"/>
</dbReference>
<dbReference type="PROSITE" id="PS50157">
    <property type="entry name" value="ZINC_FINGER_C2H2_2"/>
    <property type="match status" value="6"/>
</dbReference>
<comment type="similarity">
    <text evidence="2">Belongs to the krueppel C2H2-type zinc-finger protein family.</text>
</comment>
<evidence type="ECO:0000256" key="1">
    <source>
        <dbReference type="ARBA" id="ARBA00004123"/>
    </source>
</evidence>
<dbReference type="PANTHER" id="PTHR15507:SF18">
    <property type="entry name" value="ZINC FINGER PROTEIN RLF"/>
    <property type="match status" value="1"/>
</dbReference>
<comment type="subcellular location">
    <subcellularLocation>
        <location evidence="1">Nucleus</location>
    </subcellularLocation>
</comment>
<dbReference type="Gene3D" id="3.30.160.60">
    <property type="entry name" value="Classic Zinc Finger"/>
    <property type="match status" value="3"/>
</dbReference>
<dbReference type="GO" id="GO:0000981">
    <property type="term" value="F:DNA-binding transcription factor activity, RNA polymerase II-specific"/>
    <property type="evidence" value="ECO:0000318"/>
    <property type="project" value="GO_Central"/>
</dbReference>
<evidence type="ECO:0000256" key="3">
    <source>
        <dbReference type="ARBA" id="ARBA00022553"/>
    </source>
</evidence>
<evidence type="ECO:0000256" key="10">
    <source>
        <dbReference type="ARBA" id="ARBA00023163"/>
    </source>
</evidence>
<keyword evidence="4" id="KW-0479">Metal-binding</keyword>
<evidence type="ECO:0000256" key="7">
    <source>
        <dbReference type="ARBA" id="ARBA00022833"/>
    </source>
</evidence>
<evidence type="ECO:0000256" key="13">
    <source>
        <dbReference type="SAM" id="MobiDB-lite"/>
    </source>
</evidence>
<accession>A0A8J1J396</accession>
<evidence type="ECO:0000256" key="8">
    <source>
        <dbReference type="ARBA" id="ARBA00023015"/>
    </source>
</evidence>
<evidence type="ECO:0000256" key="5">
    <source>
        <dbReference type="ARBA" id="ARBA00022737"/>
    </source>
</evidence>
<dbReference type="SUPFAM" id="SSF57667">
    <property type="entry name" value="beta-beta-alpha zinc fingers"/>
    <property type="match status" value="1"/>
</dbReference>
<reference evidence="16" key="1">
    <citation type="submission" date="2025-08" db="UniProtKB">
        <authorList>
            <consortium name="RefSeq"/>
        </authorList>
    </citation>
    <scope>IDENTIFICATION</scope>
    <source>
        <strain evidence="16">Nigerian</strain>
        <tissue evidence="16">Liver and blood</tissue>
    </source>
</reference>
<dbReference type="GO" id="GO:0008270">
    <property type="term" value="F:zinc ion binding"/>
    <property type="evidence" value="ECO:0007669"/>
    <property type="project" value="UniProtKB-KW"/>
</dbReference>
<evidence type="ECO:0000256" key="2">
    <source>
        <dbReference type="ARBA" id="ARBA00006991"/>
    </source>
</evidence>
<sequence length="1863" mass="212705">MTLLVDAETRDAASECAVRAVCVCCLRAAKAREDGGREGRVPNGASQQRHTAFIAFHGSNPPLGRRPEGARGHAERGRCVCTLLFCVLQSLLRGFRAGLYTFFQVVGVTLSPDRRWIVRQVGGEGYGTSALFRKDSRSFIYLMRFDWTGPHLGEILMQHTEENTASENLSHCAGVYGTALQSFATARPYLTTECEDVLLLLGRLLLSCFEVILSMTEDDLSCNYGLQLKKSIMDSHNILVEFGNNNLQLLIDMVQNGGAWKNHVLVKILSQQPVEPEEVQKWISQEGSCFLQMRIKHLMKSNCIQQAMILSKICSDTAELLNDFFFRQSFITCLCTMLPNEDAFKEISKMDGKEILDTICNLESEGQDNTAFILCTTYLTQQLQNEITSCSWELTLFWSKLQRRIDPCLNTFLERCRQFGVIAKTQQHLFFLIRVVHAEAGDDGVPVSIVLCIRALQIPSNDTDATKTSVCKTIACLLPQDLEVRRACQLTEFLFEPTFDSLNILEELFQQPDQKNDEESSVISNSLRCELLLALKSHWMFDPEFWDWKTLKRHCLKLLGKEESDQEEENFDNPLVNEADVLNPSLGSYEDYIEKAQASPEYVPNELETTKVKKPVGSSERYKRWLQYKFYCLICNREVIEARILHHSKMHFADGIYTCPVCIKKFKKKDIFVPHVMDHMKMPMRHRPRKDKMQELKPDMESAEDACDTMGYISFKTIQDKQLQDRDVYPCPGTGCSRVFKQFKYLSIHLKAEHHNSDDNAKHYLDMKNLREKCAFCRRHFITGFHLKQHMRIHLASQPFLCASIDCSARFNTINELLIHKQSHPDPQYKCELEGCSLVFGDLGLLYHHEAQHFRDASYVCSFSGCKKFYYSRTEHLEHIVTHTISSNNGKDVINEITCKQENQHLSSLNNQAYTLSNLDKLCGNSPMLQDTNIVPEKKIPTEPGDVSCKQIHFNASSHNPCEHLHTLTDCLKNAGGLHCTCKIANTVKVSLQRINPLQFSQSLAGHNTVNITDKKHNESAGEDTPKTPLLPNTEQLNCVNKCVPSSDKTGSAEDCGETHLSSVCHRSTCENTINELLTSLKHLNLKNSNSCITTSGAQDSEANASSSIDCAVPKNSLPLKQEKVHSQYLTQLASKPYLCELKGCKFAFATKDALLVHYVKKHHYTRERTLKLQIFQNKYTPFQCHICQTAFSRRTLLRIHYKKVHHLSKERATCRRGRRKLENIQTHINERHNNYIQFQANEANTSTHDSKSLIQDFNNETFTDSLSDETDAGNENGTSGSHSDNFKGGEGRGRRRVVAQGKLCYILNKYHKPFHCIHNTCNASFTSQKSLVRHYQLVHQYNKESLCLERDKVDTRREYGKCRRIYTCKYKACRKSFICAKALSKHYTEFHNHENEEKELDDTYAENSSKPQTDEEKSSDETETDESEIYCDAEGCTAVFSDHASYTRHILSRHRRYRLYEGRRKRRLKLEQDEMQGKYIASRHGSNLMYNRKKRRVRKKEDKRESAELKSREEALQMCAQNVDITQFPCMIHGCSSVVKLESSIIRHYKLTHNLSANYVTDNTAGLVYCVKNFPHCKTEQNFSTEAHSPERHDSIKEHKIPKLHLHGDIHSKFDQSDGEEGVQINKSDLSSSDERDSLNQAKMLHGCLRQSGIHSSLKECISSGAKVMPSFANFQTCDVGNNGPHNSVDADSLKSQNVDSEIQLTSNLKASFKPNGFESSFLKFLQETRDSDDDDKLEDTEWKPQQHCKLQNSFQTKKLSFRETSRNHHKVCLSQGKRLGHDDLPGFQPLLSSNVQTATSIPTLQTLRTILDKALTERGDLALKQLHYQRPVVVLERSKFNIPLIDLFSSKKTDELCVGIS</sequence>
<feature type="compositionally biased region" description="Polar residues" evidence="13">
    <location>
        <begin position="1274"/>
        <end position="1284"/>
    </location>
</feature>
<dbReference type="Proteomes" id="UP000008143">
    <property type="component" value="Chromosome 2"/>
</dbReference>
<dbReference type="InterPro" id="IPR057986">
    <property type="entry name" value="TPR_Rlf/292/654"/>
</dbReference>
<dbReference type="GeneID" id="100126061"/>
<protein>
    <submittedName>
        <fullName evidence="16">Zinc finger protein Rlf isoform X1</fullName>
    </submittedName>
</protein>
<keyword evidence="10" id="KW-0804">Transcription</keyword>
<evidence type="ECO:0000256" key="9">
    <source>
        <dbReference type="ARBA" id="ARBA00023125"/>
    </source>
</evidence>
<evidence type="ECO:0000259" key="14">
    <source>
        <dbReference type="PROSITE" id="PS50157"/>
    </source>
</evidence>
<dbReference type="PANTHER" id="PTHR15507">
    <property type="entry name" value="ZINC FINGER PROTEIN RLF"/>
    <property type="match status" value="1"/>
</dbReference>
<feature type="region of interest" description="Disordered" evidence="13">
    <location>
        <begin position="1266"/>
        <end position="1294"/>
    </location>
</feature>
<proteinExistence type="inferred from homology"/>
<dbReference type="GO" id="GO:0006357">
    <property type="term" value="P:regulation of transcription by RNA polymerase II"/>
    <property type="evidence" value="ECO:0000318"/>
    <property type="project" value="GO_Central"/>
</dbReference>
<dbReference type="InterPro" id="IPR013087">
    <property type="entry name" value="Znf_C2H2_type"/>
</dbReference>
<evidence type="ECO:0000256" key="4">
    <source>
        <dbReference type="ARBA" id="ARBA00022723"/>
    </source>
</evidence>
<keyword evidence="11" id="KW-0539">Nucleus</keyword>
<feature type="domain" description="C2H2-type" evidence="14">
    <location>
        <begin position="729"/>
        <end position="760"/>
    </location>
</feature>
<dbReference type="InterPro" id="IPR052251">
    <property type="entry name" value="GH-ZnFinger_Regulators"/>
</dbReference>
<dbReference type="OMA" id="SMFQHRY"/>
<dbReference type="SMART" id="SM00355">
    <property type="entry name" value="ZnF_C2H2"/>
    <property type="match status" value="13"/>
</dbReference>
<evidence type="ECO:0000313" key="17">
    <source>
        <dbReference type="Xenbase" id="XB-GENE-977946"/>
    </source>
</evidence>
<dbReference type="InterPro" id="IPR058902">
    <property type="entry name" value="zf_C2H2_ZNF292/Rlf"/>
</dbReference>